<evidence type="ECO:0000256" key="2">
    <source>
        <dbReference type="ARBA" id="ARBA00022692"/>
    </source>
</evidence>
<feature type="transmembrane region" description="Helical" evidence="6">
    <location>
        <begin position="55"/>
        <end position="75"/>
    </location>
</feature>
<evidence type="ECO:0000256" key="1">
    <source>
        <dbReference type="ARBA" id="ARBA00004141"/>
    </source>
</evidence>
<dbReference type="AlphaFoldDB" id="A0AA39YT86"/>
<dbReference type="Pfam" id="PF20684">
    <property type="entry name" value="Fung_rhodopsin"/>
    <property type="match status" value="1"/>
</dbReference>
<dbReference type="GO" id="GO:0016020">
    <property type="term" value="C:membrane"/>
    <property type="evidence" value="ECO:0007669"/>
    <property type="project" value="UniProtKB-SubCell"/>
</dbReference>
<reference evidence="8" key="1">
    <citation type="submission" date="2023-06" db="EMBL/GenBank/DDBJ databases">
        <title>Genome-scale phylogeny and comparative genomics of the fungal order Sordariales.</title>
        <authorList>
            <consortium name="Lawrence Berkeley National Laboratory"/>
            <person name="Hensen N."/>
            <person name="Bonometti L."/>
            <person name="Westerberg I."/>
            <person name="Brannstrom I.O."/>
            <person name="Guillou S."/>
            <person name="Cros-Aarteil S."/>
            <person name="Calhoun S."/>
            <person name="Haridas S."/>
            <person name="Kuo A."/>
            <person name="Mondo S."/>
            <person name="Pangilinan J."/>
            <person name="Riley R."/>
            <person name="Labutti K."/>
            <person name="Andreopoulos B."/>
            <person name="Lipzen A."/>
            <person name="Chen C."/>
            <person name="Yanf M."/>
            <person name="Daum C."/>
            <person name="Ng V."/>
            <person name="Clum A."/>
            <person name="Steindorff A."/>
            <person name="Ohm R."/>
            <person name="Martin F."/>
            <person name="Silar P."/>
            <person name="Natvig D."/>
            <person name="Lalanne C."/>
            <person name="Gautier V."/>
            <person name="Ament-Velasquez S.L."/>
            <person name="Kruys A."/>
            <person name="Hutchinson M.I."/>
            <person name="Powell A.J."/>
            <person name="Barry K."/>
            <person name="Miller A.N."/>
            <person name="Grigoriev I.V."/>
            <person name="Debuchy R."/>
            <person name="Gladieux P."/>
            <person name="Thoren M.H."/>
            <person name="Johannesson H."/>
        </authorList>
    </citation>
    <scope>NUCLEOTIDE SEQUENCE</scope>
    <source>
        <strain evidence="8">SMH2532-1</strain>
    </source>
</reference>
<accession>A0AA39YT86</accession>
<name>A0AA39YT86_9PEZI</name>
<dbReference type="PANTHER" id="PTHR33048:SF55">
    <property type="entry name" value="INTEGRAL MEMBRANE PROTEIN"/>
    <property type="match status" value="1"/>
</dbReference>
<evidence type="ECO:0000256" key="3">
    <source>
        <dbReference type="ARBA" id="ARBA00022989"/>
    </source>
</evidence>
<evidence type="ECO:0000256" key="5">
    <source>
        <dbReference type="ARBA" id="ARBA00038359"/>
    </source>
</evidence>
<evidence type="ECO:0000313" key="8">
    <source>
        <dbReference type="EMBL" id="KAK0657760.1"/>
    </source>
</evidence>
<keyword evidence="4 6" id="KW-0472">Membrane</keyword>
<feature type="transmembrane region" description="Helical" evidence="6">
    <location>
        <begin position="20"/>
        <end position="43"/>
    </location>
</feature>
<feature type="transmembrane region" description="Helical" evidence="6">
    <location>
        <begin position="95"/>
        <end position="123"/>
    </location>
</feature>
<dbReference type="Proteomes" id="UP001174936">
    <property type="component" value="Unassembled WGS sequence"/>
</dbReference>
<feature type="domain" description="Rhodopsin" evidence="7">
    <location>
        <begin position="38"/>
        <end position="275"/>
    </location>
</feature>
<comment type="similarity">
    <text evidence="5">Belongs to the SAT4 family.</text>
</comment>
<feature type="transmembrane region" description="Helical" evidence="6">
    <location>
        <begin position="212"/>
        <end position="232"/>
    </location>
</feature>
<dbReference type="InterPro" id="IPR049326">
    <property type="entry name" value="Rhodopsin_dom_fungi"/>
</dbReference>
<evidence type="ECO:0000256" key="6">
    <source>
        <dbReference type="SAM" id="Phobius"/>
    </source>
</evidence>
<organism evidence="8 9">
    <name type="scientific">Cercophora newfieldiana</name>
    <dbReference type="NCBI Taxonomy" id="92897"/>
    <lineage>
        <taxon>Eukaryota</taxon>
        <taxon>Fungi</taxon>
        <taxon>Dikarya</taxon>
        <taxon>Ascomycota</taxon>
        <taxon>Pezizomycotina</taxon>
        <taxon>Sordariomycetes</taxon>
        <taxon>Sordariomycetidae</taxon>
        <taxon>Sordariales</taxon>
        <taxon>Lasiosphaeriaceae</taxon>
        <taxon>Cercophora</taxon>
    </lineage>
</organism>
<dbReference type="PANTHER" id="PTHR33048">
    <property type="entry name" value="PTH11-LIKE INTEGRAL MEMBRANE PROTEIN (AFU_ORTHOLOGUE AFUA_5G11245)"/>
    <property type="match status" value="1"/>
</dbReference>
<comment type="caution">
    <text evidence="8">The sequence shown here is derived from an EMBL/GenBank/DDBJ whole genome shotgun (WGS) entry which is preliminary data.</text>
</comment>
<evidence type="ECO:0000259" key="7">
    <source>
        <dbReference type="Pfam" id="PF20684"/>
    </source>
</evidence>
<keyword evidence="2 6" id="KW-0812">Transmembrane</keyword>
<feature type="transmembrane region" description="Helical" evidence="6">
    <location>
        <begin position="176"/>
        <end position="200"/>
    </location>
</feature>
<dbReference type="InterPro" id="IPR052337">
    <property type="entry name" value="SAT4-like"/>
</dbReference>
<evidence type="ECO:0000256" key="4">
    <source>
        <dbReference type="ARBA" id="ARBA00023136"/>
    </source>
</evidence>
<keyword evidence="9" id="KW-1185">Reference proteome</keyword>
<feature type="transmembrane region" description="Helical" evidence="6">
    <location>
        <begin position="252"/>
        <end position="271"/>
    </location>
</feature>
<proteinExistence type="inferred from homology"/>
<evidence type="ECO:0000313" key="9">
    <source>
        <dbReference type="Proteomes" id="UP001174936"/>
    </source>
</evidence>
<dbReference type="EMBL" id="JAULSV010000001">
    <property type="protein sequence ID" value="KAK0657760.1"/>
    <property type="molecule type" value="Genomic_DNA"/>
</dbReference>
<comment type="subcellular location">
    <subcellularLocation>
        <location evidence="1">Membrane</location>
        <topology evidence="1">Multi-pass membrane protein</topology>
    </subcellularLocation>
</comment>
<sequence length="391" mass="44116">MILSRDYTDIYQNSADLRRSILVTSIVTPALATLFVGLRLYSARVFSRRIEKHDWLILIALIFSILYSISTGFQLKYELGLHKWELANGRVQGGYFVVSFFPIAITNNFSILFTKASILAFYLRFSVSKRFKIAVYFVLSIVIAYNLMGAFAFLYACQPMIRTWVPTTPGTCINANAWFGTLVALNVLTDLVLLLLPIWLIKPLRVGFAQKAAIVAILGTGSFVLGISVFRLYLTVDSFSDMDFLHRYGVNYLWLIVEVNVAIICACLPCLRTLAGRYMPALMVTPKATPPRLKTIPITHRTRETRTTGATVEHIEVALHKPDNNKTMWLESRASSVFLCLEPERCEMGSDRADSPSVYSSVYSTLTTPTSPTRPETPMKPHQLYFREGFV</sequence>
<feature type="transmembrane region" description="Helical" evidence="6">
    <location>
        <begin position="135"/>
        <end position="156"/>
    </location>
</feature>
<gene>
    <name evidence="8" type="ORF">B0T16DRAFT_340664</name>
</gene>
<protein>
    <recommendedName>
        <fullName evidence="7">Rhodopsin domain-containing protein</fullName>
    </recommendedName>
</protein>
<keyword evidence="3 6" id="KW-1133">Transmembrane helix</keyword>